<dbReference type="RefSeq" id="WP_007618412.1">
    <property type="nucleotide sequence ID" value="NZ_BANX01000007.1"/>
</dbReference>
<keyword evidence="3" id="KW-0436">Ligase</keyword>
<keyword evidence="12" id="KW-1185">Reference proteome</keyword>
<dbReference type="Pfam" id="PF00120">
    <property type="entry name" value="Gln-synt_C"/>
    <property type="match status" value="1"/>
</dbReference>
<evidence type="ECO:0000259" key="9">
    <source>
        <dbReference type="PROSITE" id="PS51986"/>
    </source>
</evidence>
<comment type="cofactor">
    <cofactor evidence="1">
        <name>Mg(2+)</name>
        <dbReference type="ChEBI" id="CHEBI:18420"/>
    </cofactor>
</comment>
<dbReference type="InterPro" id="IPR027303">
    <property type="entry name" value="Gln_synth_gly_rich_site"/>
</dbReference>
<evidence type="ECO:0000256" key="3">
    <source>
        <dbReference type="ARBA" id="ARBA00022598"/>
    </source>
</evidence>
<comment type="similarity">
    <text evidence="2 7 8">Belongs to the glutamine synthetase family.</text>
</comment>
<dbReference type="STRING" id="1223545.GS4_07_00950"/>
<keyword evidence="4" id="KW-0547">Nucleotide-binding</keyword>
<name>M0QGD8_9ACTN</name>
<dbReference type="OrthoDB" id="9807095at2"/>
<dbReference type="InterPro" id="IPR014746">
    <property type="entry name" value="Gln_synth/guanido_kin_cat_dom"/>
</dbReference>
<dbReference type="GO" id="GO:0005524">
    <property type="term" value="F:ATP binding"/>
    <property type="evidence" value="ECO:0007669"/>
    <property type="project" value="UniProtKB-KW"/>
</dbReference>
<evidence type="ECO:0000256" key="4">
    <source>
        <dbReference type="ARBA" id="ARBA00022741"/>
    </source>
</evidence>
<feature type="domain" description="GS beta-grasp" evidence="9">
    <location>
        <begin position="34"/>
        <end position="118"/>
    </location>
</feature>
<dbReference type="PROSITE" id="PS00181">
    <property type="entry name" value="GLNA_ATP"/>
    <property type="match status" value="1"/>
</dbReference>
<dbReference type="SMART" id="SM01230">
    <property type="entry name" value="Gln-synt_C"/>
    <property type="match status" value="1"/>
</dbReference>
<dbReference type="AlphaFoldDB" id="M0QGD8"/>
<dbReference type="Gene3D" id="3.10.20.70">
    <property type="entry name" value="Glutamine synthetase, N-terminal domain"/>
    <property type="match status" value="1"/>
</dbReference>
<dbReference type="PANTHER" id="PTHR43785">
    <property type="entry name" value="GAMMA-GLUTAMYLPUTRESCINE SYNTHETASE"/>
    <property type="match status" value="1"/>
</dbReference>
<dbReference type="InterPro" id="IPR036651">
    <property type="entry name" value="Gln_synt_N_sf"/>
</dbReference>
<evidence type="ECO:0000256" key="8">
    <source>
        <dbReference type="RuleBase" id="RU000384"/>
    </source>
</evidence>
<dbReference type="eggNOG" id="COG0174">
    <property type="taxonomic scope" value="Bacteria"/>
</dbReference>
<evidence type="ECO:0000313" key="12">
    <source>
        <dbReference type="Proteomes" id="UP000011666"/>
    </source>
</evidence>
<accession>M0QGD8</accession>
<keyword evidence="6" id="KW-0460">Magnesium</keyword>
<dbReference type="EMBL" id="BANX01000007">
    <property type="protein sequence ID" value="GAC67346.1"/>
    <property type="molecule type" value="Genomic_DNA"/>
</dbReference>
<proteinExistence type="inferred from homology"/>
<dbReference type="GO" id="GO:0004356">
    <property type="term" value="F:glutamine synthetase activity"/>
    <property type="evidence" value="ECO:0007669"/>
    <property type="project" value="InterPro"/>
</dbReference>
<evidence type="ECO:0000256" key="5">
    <source>
        <dbReference type="ARBA" id="ARBA00022840"/>
    </source>
</evidence>
<dbReference type="InterPro" id="IPR008146">
    <property type="entry name" value="Gln_synth_cat_dom"/>
</dbReference>
<evidence type="ECO:0000313" key="11">
    <source>
        <dbReference type="EMBL" id="GAC67346.1"/>
    </source>
</evidence>
<dbReference type="InterPro" id="IPR008147">
    <property type="entry name" value="Gln_synt_N"/>
</dbReference>
<keyword evidence="5" id="KW-0067">ATP-binding</keyword>
<dbReference type="PROSITE" id="PS51986">
    <property type="entry name" value="GS_BETA_GRASP"/>
    <property type="match status" value="1"/>
</dbReference>
<comment type="caution">
    <text evidence="11">The sequence shown here is derived from an EMBL/GenBank/DDBJ whole genome shotgun (WGS) entry which is preliminary data.</text>
</comment>
<sequence>MAIDTAAALSAAPSSTVTELTPNRPSLSDLVEATGTTFILALFVTLSGKPCAKLVPAQAVTQLESDGVGFAGYAAGMMGQDPKDPDLVAMPDVTSFTPIPFVQPGLALVHCDPHVEGRPWPFAPRVILRETLRRAADLGFEVKVGAEIEYFLVDKDDAGRLTTADSSDTKRQPCYDARDVTRMYDHLTEISTAMNALGWGNYANDHEDANGQFEQNFDYDDAMVTADRVITARYLLSVIAERRGMQATFMPKPFTDRTGSGMHLHLSLWTADGSAFPDDTDAKGLGLSHTAYGFIAGILEHACALQGIIAPTVNSYKRTGATTTSSGATWSPRFATYGGNDRTHYLRVPDSNRVELRGGDGSANPYLAATAAIAAGLDGVERALDPGTPGSGESPSDSLPMTLLHAMDSLASDSVLTAALDIVGSGVADYFMTRKREEFFAWHNTVSEWEIDHYLTAF</sequence>
<dbReference type="PANTHER" id="PTHR43785:SF14">
    <property type="entry name" value="GLUTAMINE SYNTHETASE"/>
    <property type="match status" value="1"/>
</dbReference>
<dbReference type="NCBIfam" id="TIGR03105">
    <property type="entry name" value="gln_synth_III"/>
    <property type="match status" value="1"/>
</dbReference>
<evidence type="ECO:0000256" key="6">
    <source>
        <dbReference type="ARBA" id="ARBA00022842"/>
    </source>
</evidence>
<dbReference type="InterPro" id="IPR017536">
    <property type="entry name" value="Glutamine_synthetase_typeIII"/>
</dbReference>
<gene>
    <name evidence="11" type="ORF">GS4_07_00950</name>
</gene>
<evidence type="ECO:0000256" key="1">
    <source>
        <dbReference type="ARBA" id="ARBA00001946"/>
    </source>
</evidence>
<reference evidence="11 12" key="1">
    <citation type="submission" date="2013-01" db="EMBL/GenBank/DDBJ databases">
        <title>Whole genome shotgun sequence of Gordonia soli NBRC 108243.</title>
        <authorList>
            <person name="Isaki-Nakamura S."/>
            <person name="Hosoyama A."/>
            <person name="Tsuchikane K."/>
            <person name="Ando Y."/>
            <person name="Baba S."/>
            <person name="Ohji S."/>
            <person name="Hamada M."/>
            <person name="Tamura T."/>
            <person name="Yamazoe A."/>
            <person name="Yamazaki S."/>
            <person name="Fujita N."/>
        </authorList>
    </citation>
    <scope>NUCLEOTIDE SEQUENCE [LARGE SCALE GENOMIC DNA]</scope>
    <source>
        <strain evidence="11 12">NBRC 108243</strain>
    </source>
</reference>
<dbReference type="SUPFAM" id="SSF55931">
    <property type="entry name" value="Glutamine synthetase/guanido kinase"/>
    <property type="match status" value="1"/>
</dbReference>
<feature type="domain" description="GS catalytic" evidence="10">
    <location>
        <begin position="124"/>
        <end position="458"/>
    </location>
</feature>
<protein>
    <submittedName>
        <fullName evidence="11">Putative glutamine synthetase</fullName>
    </submittedName>
</protein>
<dbReference type="SUPFAM" id="SSF54368">
    <property type="entry name" value="Glutamine synthetase, N-terminal domain"/>
    <property type="match status" value="1"/>
</dbReference>
<dbReference type="GO" id="GO:0006542">
    <property type="term" value="P:glutamine biosynthetic process"/>
    <property type="evidence" value="ECO:0007669"/>
    <property type="project" value="InterPro"/>
</dbReference>
<evidence type="ECO:0000256" key="2">
    <source>
        <dbReference type="ARBA" id="ARBA00009897"/>
    </source>
</evidence>
<evidence type="ECO:0000256" key="7">
    <source>
        <dbReference type="PROSITE-ProRule" id="PRU01330"/>
    </source>
</evidence>
<dbReference type="Proteomes" id="UP000011666">
    <property type="component" value="Unassembled WGS sequence"/>
</dbReference>
<evidence type="ECO:0000259" key="10">
    <source>
        <dbReference type="PROSITE" id="PS51987"/>
    </source>
</evidence>
<organism evidence="11 12">
    <name type="scientific">Gordonia soli NBRC 108243</name>
    <dbReference type="NCBI Taxonomy" id="1223545"/>
    <lineage>
        <taxon>Bacteria</taxon>
        <taxon>Bacillati</taxon>
        <taxon>Actinomycetota</taxon>
        <taxon>Actinomycetes</taxon>
        <taxon>Mycobacteriales</taxon>
        <taxon>Gordoniaceae</taxon>
        <taxon>Gordonia</taxon>
    </lineage>
</organism>
<dbReference type="Gene3D" id="3.30.590.10">
    <property type="entry name" value="Glutamine synthetase/guanido kinase, catalytic domain"/>
    <property type="match status" value="1"/>
</dbReference>
<dbReference type="PROSITE" id="PS51987">
    <property type="entry name" value="GS_CATALYTIC"/>
    <property type="match status" value="1"/>
</dbReference>